<dbReference type="AlphaFoldDB" id="A0AAV4UB13"/>
<sequence>MPATHLISIYIHHITLSQIVTLRESNLRFSKSFDIRVREVQNTLYLSNNSLQFFILFLKTFVHLESLRSLLSLPHQASCRFSVFTEKVSRELLEFLSSQSQSVELAAQEYRPCSYSFEKNSGPHHQR</sequence>
<comment type="caution">
    <text evidence="1">The sequence shown here is derived from an EMBL/GenBank/DDBJ whole genome shotgun (WGS) entry which is preliminary data.</text>
</comment>
<keyword evidence="2" id="KW-1185">Reference proteome</keyword>
<organism evidence="1 2">
    <name type="scientific">Caerostris extrusa</name>
    <name type="common">Bark spider</name>
    <name type="synonym">Caerostris bankana</name>
    <dbReference type="NCBI Taxonomy" id="172846"/>
    <lineage>
        <taxon>Eukaryota</taxon>
        <taxon>Metazoa</taxon>
        <taxon>Ecdysozoa</taxon>
        <taxon>Arthropoda</taxon>
        <taxon>Chelicerata</taxon>
        <taxon>Arachnida</taxon>
        <taxon>Araneae</taxon>
        <taxon>Araneomorphae</taxon>
        <taxon>Entelegynae</taxon>
        <taxon>Araneoidea</taxon>
        <taxon>Araneidae</taxon>
        <taxon>Caerostris</taxon>
    </lineage>
</organism>
<name>A0AAV4UB13_CAEEX</name>
<accession>A0AAV4UB13</accession>
<gene>
    <name evidence="1" type="ORF">CEXT_184061</name>
</gene>
<dbReference type="Proteomes" id="UP001054945">
    <property type="component" value="Unassembled WGS sequence"/>
</dbReference>
<evidence type="ECO:0000313" key="1">
    <source>
        <dbReference type="EMBL" id="GIY54916.1"/>
    </source>
</evidence>
<dbReference type="EMBL" id="BPLR01012573">
    <property type="protein sequence ID" value="GIY54916.1"/>
    <property type="molecule type" value="Genomic_DNA"/>
</dbReference>
<reference evidence="1 2" key="1">
    <citation type="submission" date="2021-06" db="EMBL/GenBank/DDBJ databases">
        <title>Caerostris extrusa draft genome.</title>
        <authorList>
            <person name="Kono N."/>
            <person name="Arakawa K."/>
        </authorList>
    </citation>
    <scope>NUCLEOTIDE SEQUENCE [LARGE SCALE GENOMIC DNA]</scope>
</reference>
<proteinExistence type="predicted"/>
<evidence type="ECO:0000313" key="2">
    <source>
        <dbReference type="Proteomes" id="UP001054945"/>
    </source>
</evidence>
<protein>
    <submittedName>
        <fullName evidence="1">Uncharacterized protein</fullName>
    </submittedName>
</protein>